<evidence type="ECO:0000313" key="6">
    <source>
        <dbReference type="WBParaSite" id="BXY_0043500.1"/>
    </source>
</evidence>
<evidence type="ECO:0000313" key="5">
    <source>
        <dbReference type="Proteomes" id="UP000659654"/>
    </source>
</evidence>
<evidence type="ECO:0000313" key="4">
    <source>
        <dbReference type="Proteomes" id="UP000095284"/>
    </source>
</evidence>
<dbReference type="PANTHER" id="PTHR12093">
    <property type="entry name" value="NCK-ASSOCIATED PROTEIN 1"/>
    <property type="match status" value="1"/>
</dbReference>
<evidence type="ECO:0000256" key="1">
    <source>
        <dbReference type="ARBA" id="ARBA00037947"/>
    </source>
</evidence>
<dbReference type="EMBL" id="CAJFDI010000004">
    <property type="protein sequence ID" value="CAD5225760.1"/>
    <property type="molecule type" value="Genomic_DNA"/>
</dbReference>
<protein>
    <submittedName>
        <fullName evidence="3">(pine wood nematode) hypothetical protein</fullName>
    </submittedName>
</protein>
<dbReference type="WBParaSite" id="BXY_0043500.1">
    <property type="protein sequence ID" value="BXY_0043500.1"/>
    <property type="gene ID" value="BXY_0043500"/>
</dbReference>
<dbReference type="GO" id="GO:0031209">
    <property type="term" value="C:SCAR complex"/>
    <property type="evidence" value="ECO:0007669"/>
    <property type="project" value="TreeGrafter"/>
</dbReference>
<organism evidence="4 6">
    <name type="scientific">Bursaphelenchus xylophilus</name>
    <name type="common">Pinewood nematode worm</name>
    <name type="synonym">Aphelenchoides xylophilus</name>
    <dbReference type="NCBI Taxonomy" id="6326"/>
    <lineage>
        <taxon>Eukaryota</taxon>
        <taxon>Metazoa</taxon>
        <taxon>Ecdysozoa</taxon>
        <taxon>Nematoda</taxon>
        <taxon>Chromadorea</taxon>
        <taxon>Rhabditida</taxon>
        <taxon>Tylenchina</taxon>
        <taxon>Tylenchomorpha</taxon>
        <taxon>Aphelenchoidea</taxon>
        <taxon>Aphelenchoididae</taxon>
        <taxon>Bursaphelenchus</taxon>
    </lineage>
</organism>
<dbReference type="AlphaFoldDB" id="A0A1I7RIA6"/>
<dbReference type="GO" id="GO:0030866">
    <property type="term" value="P:cortical actin cytoskeleton organization"/>
    <property type="evidence" value="ECO:0007669"/>
    <property type="project" value="TreeGrafter"/>
</dbReference>
<dbReference type="InterPro" id="IPR019137">
    <property type="entry name" value="Nck-associated_protein-1"/>
</dbReference>
<keyword evidence="5" id="KW-1185">Reference proteome</keyword>
<dbReference type="Proteomes" id="UP000095284">
    <property type="component" value="Unplaced"/>
</dbReference>
<feature type="region of interest" description="Disordered" evidence="2">
    <location>
        <begin position="904"/>
        <end position="943"/>
    </location>
</feature>
<dbReference type="SMR" id="A0A1I7RIA6"/>
<evidence type="ECO:0000313" key="3">
    <source>
        <dbReference type="EMBL" id="CAD5225760.1"/>
    </source>
</evidence>
<reference evidence="3" key="2">
    <citation type="submission" date="2020-09" db="EMBL/GenBank/DDBJ databases">
        <authorList>
            <person name="Kikuchi T."/>
        </authorList>
    </citation>
    <scope>NUCLEOTIDE SEQUENCE</scope>
    <source>
        <strain evidence="3">Ka4C1</strain>
    </source>
</reference>
<dbReference type="GO" id="GO:0030031">
    <property type="term" value="P:cell projection assembly"/>
    <property type="evidence" value="ECO:0007669"/>
    <property type="project" value="TreeGrafter"/>
</dbReference>
<dbReference type="Proteomes" id="UP000659654">
    <property type="component" value="Unassembled WGS sequence"/>
</dbReference>
<reference evidence="6" key="1">
    <citation type="submission" date="2016-11" db="UniProtKB">
        <authorList>
            <consortium name="WormBaseParasite"/>
        </authorList>
    </citation>
    <scope>IDENTIFICATION</scope>
</reference>
<gene>
    <name evidence="3" type="ORF">BXYJ_LOCUS8706</name>
</gene>
<dbReference type="GO" id="GO:0016477">
    <property type="term" value="P:cell migration"/>
    <property type="evidence" value="ECO:0007669"/>
    <property type="project" value="TreeGrafter"/>
</dbReference>
<dbReference type="OrthoDB" id="548214at2759"/>
<evidence type="ECO:0000256" key="2">
    <source>
        <dbReference type="SAM" id="MobiDB-lite"/>
    </source>
</evidence>
<dbReference type="GO" id="GO:0048812">
    <property type="term" value="P:neuron projection morphogenesis"/>
    <property type="evidence" value="ECO:0007669"/>
    <property type="project" value="TreeGrafter"/>
</dbReference>
<name>A0A1I7RIA6_BURXY</name>
<dbReference type="Pfam" id="PF09735">
    <property type="entry name" value="Nckap1"/>
    <property type="match status" value="1"/>
</dbReference>
<accession>A0A1I7RIA6</accession>
<comment type="similarity">
    <text evidence="1">Belongs to the HEM-1/HEM-2 family.</text>
</comment>
<dbReference type="EMBL" id="CAJFCV020000004">
    <property type="protein sequence ID" value="CAG9115044.1"/>
    <property type="molecule type" value="Genomic_DNA"/>
</dbReference>
<sequence length="1180" mass="134742">MEAAQMKIAEKLIILNDRSLGMLTRIYNVKKACADPKSKPRFLQEKNLESAISHLTKKFPQMDLKRNSSAMSNVDAVKGDIMKNLSLYYYTFVELLDLKDHILQLLTQMDANQVTLDISLNYDLTAGFLNLISSFVSLMLMLARIEDRKAILALYNAAYDLSNQRSELSFPRLGQMVVDYDNPMKKLVEDFNPINRLVHSALRSLYDIYLRRNISAEQCRNAGMMSLIAKPQEMIFAALTNTVSCEYLSIETMDKWIIFGTTVCHNTLLQDLFVVQMFHKVLEHSLSLQLFRDEPLLLYPWLISFFEAQKGASKRVQELKQMSQDALQNCGAFHAHRRQFIRTALREMTCLLKDKPALFGPKTLFVWMALSFARDEVLWLLRHADLVHVNKKLRTALEQVVQDRNLAEILYFMCELRNLLAQNQLIINRYYRDFMYSHDAIALRELVEENPGILARLPENEAHLLKCFIDSVAQIKDQDVNLSGLRLDWFRFQANTSVRRSGFDFRDHKELAYLCNITVFHTKMIDIIPEMIKESSDLSIYCFYPQQFDQQLENTLNFPAQSRFSVAFAELTDDFAYATHEMCPEEKDHILERAVLSANASLEKLALQTARLFDEVAKEEHQLSDQTSPRSCAQMIAVNYQFQSGDKKQSQPYIQMPGFESHRQKSSATDLNELERRNLYLVELCQSISQSTRIKVTDHLFHPKAFLHNNLEVVFMRNLVNYTKNPNGQYPKRPSEVLDYVKSEMAALQRVDDCLNVNVSQIFNDALLQQTQPLDSFGHPTISQIYYAFYSDLLHKASLCQLMYSDHLKAFISAIDTDLPADQYTDPRELRALAQLIGPYGVKYITEKVINLVASQIGEILRLIRQKPQRDLLKEARVSYSSPERMRELIRALSDPNIASQMVQNGHKKSATMQSNISLHSSGSSNAGGSSSSATNNNSPTAGGSPIESILQRVIIIGEICAFRDLIYDALNYCLKQRMPFLLHSLEDLVEATTPEVRVQIAEVCAAAGMKQDVDYGLVGVLRMKFGLPQQRGHPTPEMVDHYELCCLCMVFIAIALPKLSKNRQSIYKPSLCTTENNCHTIAKAIGTICGSVFALHSTDEIPDRMREFLALASRSLLQNSNPTDPDGSRLNQSLYILLEQIVKNSSWLNYNLLESCFPYALIRSAYLNAYRAETLPINK</sequence>
<dbReference type="Proteomes" id="UP000582659">
    <property type="component" value="Unassembled WGS sequence"/>
</dbReference>
<dbReference type="PANTHER" id="PTHR12093:SF10">
    <property type="entry name" value="MEMBRANE-ASSOCIATED PROTEIN HEM"/>
    <property type="match status" value="1"/>
</dbReference>
<proteinExistence type="inferred from homology"/>
<dbReference type="eggNOG" id="KOG1917">
    <property type="taxonomic scope" value="Eukaryota"/>
</dbReference>
<feature type="compositionally biased region" description="Low complexity" evidence="2">
    <location>
        <begin position="915"/>
        <end position="939"/>
    </location>
</feature>